<dbReference type="InterPro" id="IPR045072">
    <property type="entry name" value="MKRN-like"/>
</dbReference>
<dbReference type="EC" id="2.3.2.27" evidence="2"/>
<dbReference type="GO" id="GO:0008270">
    <property type="term" value="F:zinc ion binding"/>
    <property type="evidence" value="ECO:0007669"/>
    <property type="project" value="UniProtKB-KW"/>
</dbReference>
<evidence type="ECO:0000256" key="5">
    <source>
        <dbReference type="ARBA" id="ARBA00022833"/>
    </source>
</evidence>
<evidence type="ECO:0000313" key="9">
    <source>
        <dbReference type="Proteomes" id="UP000663868"/>
    </source>
</evidence>
<comment type="caution">
    <text evidence="8">The sequence shown here is derived from an EMBL/GenBank/DDBJ whole genome shotgun (WGS) entry which is preliminary data.</text>
</comment>
<dbReference type="EMBL" id="CAJOBB010029727">
    <property type="protein sequence ID" value="CAF4438903.1"/>
    <property type="molecule type" value="Genomic_DNA"/>
</dbReference>
<accession>A0A820RHX3</accession>
<dbReference type="Gene3D" id="4.10.1000.10">
    <property type="entry name" value="Zinc finger, CCCH-type"/>
    <property type="match status" value="1"/>
</dbReference>
<dbReference type="SMART" id="SM00356">
    <property type="entry name" value="ZnF_C3H1"/>
    <property type="match status" value="2"/>
</dbReference>
<proteinExistence type="predicted"/>
<dbReference type="SUPFAM" id="SSF90229">
    <property type="entry name" value="CCCH zinc finger"/>
    <property type="match status" value="2"/>
</dbReference>
<feature type="zinc finger region" description="C3H1-type" evidence="6">
    <location>
        <begin position="28"/>
        <end position="50"/>
    </location>
</feature>
<feature type="domain" description="C3H1-type" evidence="7">
    <location>
        <begin position="28"/>
        <end position="50"/>
    </location>
</feature>
<dbReference type="Proteomes" id="UP000663868">
    <property type="component" value="Unassembled WGS sequence"/>
</dbReference>
<dbReference type="AlphaFoldDB" id="A0A820RHX3"/>
<organism evidence="8 9">
    <name type="scientific">Adineta steineri</name>
    <dbReference type="NCBI Taxonomy" id="433720"/>
    <lineage>
        <taxon>Eukaryota</taxon>
        <taxon>Metazoa</taxon>
        <taxon>Spiralia</taxon>
        <taxon>Gnathifera</taxon>
        <taxon>Rotifera</taxon>
        <taxon>Eurotatoria</taxon>
        <taxon>Bdelloidea</taxon>
        <taxon>Adinetida</taxon>
        <taxon>Adinetidae</taxon>
        <taxon>Adineta</taxon>
    </lineage>
</organism>
<feature type="domain" description="C3H1-type" evidence="7">
    <location>
        <begin position="1"/>
        <end position="25"/>
    </location>
</feature>
<evidence type="ECO:0000313" key="8">
    <source>
        <dbReference type="EMBL" id="CAF4438903.1"/>
    </source>
</evidence>
<dbReference type="Pfam" id="PF18345">
    <property type="entry name" value="zf_CCCH_4"/>
    <property type="match status" value="2"/>
</dbReference>
<dbReference type="PANTHER" id="PTHR11224:SF10">
    <property type="entry name" value="IP09428P-RELATED"/>
    <property type="match status" value="1"/>
</dbReference>
<evidence type="ECO:0000256" key="3">
    <source>
        <dbReference type="ARBA" id="ARBA00022723"/>
    </source>
</evidence>
<dbReference type="PROSITE" id="PS50103">
    <property type="entry name" value="ZF_C3H1"/>
    <property type="match status" value="2"/>
</dbReference>
<name>A0A820RHX3_9BILA</name>
<evidence type="ECO:0000256" key="2">
    <source>
        <dbReference type="ARBA" id="ARBA00012483"/>
    </source>
</evidence>
<dbReference type="Gene3D" id="3.30.1370.210">
    <property type="match status" value="1"/>
</dbReference>
<feature type="non-terminal residue" evidence="8">
    <location>
        <position position="68"/>
    </location>
</feature>
<keyword evidence="4 6" id="KW-0863">Zinc-finger</keyword>
<keyword evidence="3 6" id="KW-0479">Metal-binding</keyword>
<sequence length="68" mass="8005">MSVCQYYLRGSCRFGDRCRYPHVINMSVCQHYLRGNCRYGDQCRYPHVKPNVTNPATSAVLKWITENF</sequence>
<dbReference type="PANTHER" id="PTHR11224">
    <property type="entry name" value="MAKORIN-RELATED"/>
    <property type="match status" value="1"/>
</dbReference>
<evidence type="ECO:0000259" key="7">
    <source>
        <dbReference type="PROSITE" id="PS50103"/>
    </source>
</evidence>
<feature type="zinc finger region" description="C3H1-type" evidence="6">
    <location>
        <begin position="1"/>
        <end position="25"/>
    </location>
</feature>
<evidence type="ECO:0000256" key="1">
    <source>
        <dbReference type="ARBA" id="ARBA00000900"/>
    </source>
</evidence>
<evidence type="ECO:0000256" key="6">
    <source>
        <dbReference type="PROSITE-ProRule" id="PRU00723"/>
    </source>
</evidence>
<evidence type="ECO:0000256" key="4">
    <source>
        <dbReference type="ARBA" id="ARBA00022771"/>
    </source>
</evidence>
<dbReference type="InterPro" id="IPR000571">
    <property type="entry name" value="Znf_CCCH"/>
</dbReference>
<dbReference type="GO" id="GO:0061630">
    <property type="term" value="F:ubiquitin protein ligase activity"/>
    <property type="evidence" value="ECO:0007669"/>
    <property type="project" value="UniProtKB-EC"/>
</dbReference>
<dbReference type="GO" id="GO:0000209">
    <property type="term" value="P:protein polyubiquitination"/>
    <property type="evidence" value="ECO:0007669"/>
    <property type="project" value="InterPro"/>
</dbReference>
<gene>
    <name evidence="8" type="ORF">KXQ929_LOCUS53255</name>
</gene>
<dbReference type="InterPro" id="IPR036855">
    <property type="entry name" value="Znf_CCCH_sf"/>
</dbReference>
<comment type="catalytic activity">
    <reaction evidence="1">
        <text>S-ubiquitinyl-[E2 ubiquitin-conjugating enzyme]-L-cysteine + [acceptor protein]-L-lysine = [E2 ubiquitin-conjugating enzyme]-L-cysteine + N(6)-ubiquitinyl-[acceptor protein]-L-lysine.</text>
        <dbReference type="EC" id="2.3.2.27"/>
    </reaction>
</comment>
<protein>
    <recommendedName>
        <fullName evidence="2">RING-type E3 ubiquitin transferase</fullName>
        <ecNumber evidence="2">2.3.2.27</ecNumber>
    </recommendedName>
</protein>
<keyword evidence="5 6" id="KW-0862">Zinc</keyword>
<reference evidence="8" key="1">
    <citation type="submission" date="2021-02" db="EMBL/GenBank/DDBJ databases">
        <authorList>
            <person name="Nowell W R."/>
        </authorList>
    </citation>
    <scope>NUCLEOTIDE SEQUENCE</scope>
</reference>